<evidence type="ECO:0000313" key="2">
    <source>
        <dbReference type="Proteomes" id="UP000886501"/>
    </source>
</evidence>
<dbReference type="EMBL" id="MU117968">
    <property type="protein sequence ID" value="KAF9652509.1"/>
    <property type="molecule type" value="Genomic_DNA"/>
</dbReference>
<keyword evidence="2" id="KW-1185">Reference proteome</keyword>
<organism evidence="1 2">
    <name type="scientific">Thelephora ganbajun</name>
    <name type="common">Ganba fungus</name>
    <dbReference type="NCBI Taxonomy" id="370292"/>
    <lineage>
        <taxon>Eukaryota</taxon>
        <taxon>Fungi</taxon>
        <taxon>Dikarya</taxon>
        <taxon>Basidiomycota</taxon>
        <taxon>Agaricomycotina</taxon>
        <taxon>Agaricomycetes</taxon>
        <taxon>Thelephorales</taxon>
        <taxon>Thelephoraceae</taxon>
        <taxon>Thelephora</taxon>
    </lineage>
</organism>
<protein>
    <submittedName>
        <fullName evidence="1">NAD-binding protein</fullName>
    </submittedName>
</protein>
<dbReference type="Proteomes" id="UP000886501">
    <property type="component" value="Unassembled WGS sequence"/>
</dbReference>
<sequence>MLVLSSADVDALVAEISPDELAQLMAVVFRRVSENSGVDMPHRLSVRTKSHNTLFMPSHVDTYGTAIKIVSVPTSGGSDGLPATTLVMDETSGGVKAVVNARNLTAIRTAAGSLLATQLALGPNASPRILVVFGAGAQIAAHITLLLRYYSGSLRRCIIYNRSLNARAEKLVESLRRNFTSVTFLCRQTPENTDGVGDDANSLQSDLGSSDIICAATPSTKALFPSSFVRPRTHLNLVGSYTPQMMEVETSLIHRAGLLMVDSRSACMLEAGELVAAGVRPEDVREVGELVGTDSEMPPRDSSGDRITIFKSVGLGVQDVVIAKLVVDLAKTKGVGYNLNSYDDRNPTVVQS</sequence>
<reference evidence="1" key="2">
    <citation type="journal article" date="2020" name="Nat. Commun.">
        <title>Large-scale genome sequencing of mycorrhizal fungi provides insights into the early evolution of symbiotic traits.</title>
        <authorList>
            <person name="Miyauchi S."/>
            <person name="Kiss E."/>
            <person name="Kuo A."/>
            <person name="Drula E."/>
            <person name="Kohler A."/>
            <person name="Sanchez-Garcia M."/>
            <person name="Morin E."/>
            <person name="Andreopoulos B."/>
            <person name="Barry K.W."/>
            <person name="Bonito G."/>
            <person name="Buee M."/>
            <person name="Carver A."/>
            <person name="Chen C."/>
            <person name="Cichocki N."/>
            <person name="Clum A."/>
            <person name="Culley D."/>
            <person name="Crous P.W."/>
            <person name="Fauchery L."/>
            <person name="Girlanda M."/>
            <person name="Hayes R.D."/>
            <person name="Keri Z."/>
            <person name="LaButti K."/>
            <person name="Lipzen A."/>
            <person name="Lombard V."/>
            <person name="Magnuson J."/>
            <person name="Maillard F."/>
            <person name="Murat C."/>
            <person name="Nolan M."/>
            <person name="Ohm R.A."/>
            <person name="Pangilinan J."/>
            <person name="Pereira M.F."/>
            <person name="Perotto S."/>
            <person name="Peter M."/>
            <person name="Pfister S."/>
            <person name="Riley R."/>
            <person name="Sitrit Y."/>
            <person name="Stielow J.B."/>
            <person name="Szollosi G."/>
            <person name="Zifcakova L."/>
            <person name="Stursova M."/>
            <person name="Spatafora J.W."/>
            <person name="Tedersoo L."/>
            <person name="Vaario L.M."/>
            <person name="Yamada A."/>
            <person name="Yan M."/>
            <person name="Wang P."/>
            <person name="Xu J."/>
            <person name="Bruns T."/>
            <person name="Baldrian P."/>
            <person name="Vilgalys R."/>
            <person name="Dunand C."/>
            <person name="Henrissat B."/>
            <person name="Grigoriev I.V."/>
            <person name="Hibbett D."/>
            <person name="Nagy L.G."/>
            <person name="Martin F.M."/>
        </authorList>
    </citation>
    <scope>NUCLEOTIDE SEQUENCE</scope>
    <source>
        <strain evidence="1">P2</strain>
    </source>
</reference>
<evidence type="ECO:0000313" key="1">
    <source>
        <dbReference type="EMBL" id="KAF9652509.1"/>
    </source>
</evidence>
<name>A0ACB6ZST5_THEGA</name>
<reference evidence="1" key="1">
    <citation type="submission" date="2019-10" db="EMBL/GenBank/DDBJ databases">
        <authorList>
            <consortium name="DOE Joint Genome Institute"/>
            <person name="Kuo A."/>
            <person name="Miyauchi S."/>
            <person name="Kiss E."/>
            <person name="Drula E."/>
            <person name="Kohler A."/>
            <person name="Sanchez-Garcia M."/>
            <person name="Andreopoulos B."/>
            <person name="Barry K.W."/>
            <person name="Bonito G."/>
            <person name="Buee M."/>
            <person name="Carver A."/>
            <person name="Chen C."/>
            <person name="Cichocki N."/>
            <person name="Clum A."/>
            <person name="Culley D."/>
            <person name="Crous P.W."/>
            <person name="Fauchery L."/>
            <person name="Girlanda M."/>
            <person name="Hayes R."/>
            <person name="Keri Z."/>
            <person name="Labutti K."/>
            <person name="Lipzen A."/>
            <person name="Lombard V."/>
            <person name="Magnuson J."/>
            <person name="Maillard F."/>
            <person name="Morin E."/>
            <person name="Murat C."/>
            <person name="Nolan M."/>
            <person name="Ohm R."/>
            <person name="Pangilinan J."/>
            <person name="Pereira M."/>
            <person name="Perotto S."/>
            <person name="Peter M."/>
            <person name="Riley R."/>
            <person name="Sitrit Y."/>
            <person name="Stielow B."/>
            <person name="Szollosi G."/>
            <person name="Zifcakova L."/>
            <person name="Stursova M."/>
            <person name="Spatafora J.W."/>
            <person name="Tedersoo L."/>
            <person name="Vaario L.-M."/>
            <person name="Yamada A."/>
            <person name="Yan M."/>
            <person name="Wang P."/>
            <person name="Xu J."/>
            <person name="Bruns T."/>
            <person name="Baldrian P."/>
            <person name="Vilgalys R."/>
            <person name="Henrissat B."/>
            <person name="Grigoriev I.V."/>
            <person name="Hibbett D."/>
            <person name="Nagy L.G."/>
            <person name="Martin F.M."/>
        </authorList>
    </citation>
    <scope>NUCLEOTIDE SEQUENCE</scope>
    <source>
        <strain evidence="1">P2</strain>
    </source>
</reference>
<comment type="caution">
    <text evidence="1">The sequence shown here is derived from an EMBL/GenBank/DDBJ whole genome shotgun (WGS) entry which is preliminary data.</text>
</comment>
<proteinExistence type="predicted"/>
<accession>A0ACB6ZST5</accession>
<gene>
    <name evidence="1" type="ORF">BDM02DRAFT_3183546</name>
</gene>